<keyword evidence="2" id="KW-1185">Reference proteome</keyword>
<organism evidence="1 2">
    <name type="scientific">Cetraspora pellucida</name>
    <dbReference type="NCBI Taxonomy" id="1433469"/>
    <lineage>
        <taxon>Eukaryota</taxon>
        <taxon>Fungi</taxon>
        <taxon>Fungi incertae sedis</taxon>
        <taxon>Mucoromycota</taxon>
        <taxon>Glomeromycotina</taxon>
        <taxon>Glomeromycetes</taxon>
        <taxon>Diversisporales</taxon>
        <taxon>Gigasporaceae</taxon>
        <taxon>Cetraspora</taxon>
    </lineage>
</organism>
<proteinExistence type="predicted"/>
<name>A0ACA9LLW0_9GLOM</name>
<protein>
    <submittedName>
        <fullName evidence="1">4574_t:CDS:1</fullName>
    </submittedName>
</protein>
<dbReference type="Proteomes" id="UP000789366">
    <property type="component" value="Unassembled WGS sequence"/>
</dbReference>
<gene>
    <name evidence="1" type="ORF">SPELUC_LOCUS4604</name>
</gene>
<evidence type="ECO:0000313" key="2">
    <source>
        <dbReference type="Proteomes" id="UP000789366"/>
    </source>
</evidence>
<comment type="caution">
    <text evidence="1">The sequence shown here is derived from an EMBL/GenBank/DDBJ whole genome shotgun (WGS) entry which is preliminary data.</text>
</comment>
<sequence>MSLESSLENATKVYQKLQKVENLQKLDSQLQENEIVQKEFNLLKDDSNIYKLVGPVLIKQEKVEATENVGRRLDLIRSDIKRVDDQIKDLTEKLEKKKIEIVQLNASLTQQESKS</sequence>
<evidence type="ECO:0000313" key="1">
    <source>
        <dbReference type="EMBL" id="CAG8536494.1"/>
    </source>
</evidence>
<reference evidence="1" key="1">
    <citation type="submission" date="2021-06" db="EMBL/GenBank/DDBJ databases">
        <authorList>
            <person name="Kallberg Y."/>
            <person name="Tangrot J."/>
            <person name="Rosling A."/>
        </authorList>
    </citation>
    <scope>NUCLEOTIDE SEQUENCE</scope>
    <source>
        <strain evidence="1">28 12/20/2015</strain>
    </source>
</reference>
<accession>A0ACA9LLW0</accession>
<dbReference type="EMBL" id="CAJVPW010004206">
    <property type="protein sequence ID" value="CAG8536494.1"/>
    <property type="molecule type" value="Genomic_DNA"/>
</dbReference>